<dbReference type="GO" id="GO:0055085">
    <property type="term" value="P:transmembrane transport"/>
    <property type="evidence" value="ECO:0007669"/>
    <property type="project" value="InterPro"/>
</dbReference>
<feature type="transmembrane region" description="Helical" evidence="7">
    <location>
        <begin position="159"/>
        <end position="180"/>
    </location>
</feature>
<dbReference type="SUPFAM" id="SSF161098">
    <property type="entry name" value="MetI-like"/>
    <property type="match status" value="1"/>
</dbReference>
<comment type="similarity">
    <text evidence="7">Belongs to the binding-protein-dependent transport system permease family.</text>
</comment>
<gene>
    <name evidence="9" type="ORF">SAMN04487884_102153</name>
</gene>
<feature type="domain" description="ABC transmembrane type-1" evidence="8">
    <location>
        <begin position="155"/>
        <end position="341"/>
    </location>
</feature>
<dbReference type="CDD" id="cd06261">
    <property type="entry name" value="TM_PBP2"/>
    <property type="match status" value="1"/>
</dbReference>
<evidence type="ECO:0000256" key="4">
    <source>
        <dbReference type="ARBA" id="ARBA00022692"/>
    </source>
</evidence>
<dbReference type="PANTHER" id="PTHR43744:SF8">
    <property type="entry name" value="SN-GLYCEROL-3-PHOSPHATE TRANSPORT SYSTEM PERMEASE PROTEIN UGPE"/>
    <property type="match status" value="1"/>
</dbReference>
<evidence type="ECO:0000256" key="1">
    <source>
        <dbReference type="ARBA" id="ARBA00004651"/>
    </source>
</evidence>
<dbReference type="Proteomes" id="UP000182584">
    <property type="component" value="Unassembled WGS sequence"/>
</dbReference>
<comment type="subcellular location">
    <subcellularLocation>
        <location evidence="1 7">Cell membrane</location>
        <topology evidence="1 7">Multi-pass membrane protein</topology>
    </subcellularLocation>
</comment>
<dbReference type="EMBL" id="FOGJ01000002">
    <property type="protein sequence ID" value="SER13763.1"/>
    <property type="molecule type" value="Genomic_DNA"/>
</dbReference>
<reference evidence="9 10" key="1">
    <citation type="submission" date="2016-10" db="EMBL/GenBank/DDBJ databases">
        <authorList>
            <person name="de Groot N.N."/>
        </authorList>
    </citation>
    <scope>NUCLEOTIDE SEQUENCE [LARGE SCALE GENOMIC DNA]</scope>
    <source>
        <strain evidence="9 10">AR40</strain>
    </source>
</reference>
<evidence type="ECO:0000259" key="8">
    <source>
        <dbReference type="PROSITE" id="PS50928"/>
    </source>
</evidence>
<keyword evidence="6 7" id="KW-0472">Membrane</keyword>
<feature type="transmembrane region" description="Helical" evidence="7">
    <location>
        <begin position="320"/>
        <end position="340"/>
    </location>
</feature>
<evidence type="ECO:0000313" key="10">
    <source>
        <dbReference type="Proteomes" id="UP000182584"/>
    </source>
</evidence>
<keyword evidence="2 7" id="KW-0813">Transport</keyword>
<name>A0A1H9LSE5_BUTFI</name>
<evidence type="ECO:0000256" key="7">
    <source>
        <dbReference type="RuleBase" id="RU363032"/>
    </source>
</evidence>
<dbReference type="PROSITE" id="PS50928">
    <property type="entry name" value="ABC_TM1"/>
    <property type="match status" value="1"/>
</dbReference>
<keyword evidence="4 7" id="KW-0812">Transmembrane</keyword>
<organism evidence="9 10">
    <name type="scientific">Butyrivibrio fibrisolvens</name>
    <dbReference type="NCBI Taxonomy" id="831"/>
    <lineage>
        <taxon>Bacteria</taxon>
        <taxon>Bacillati</taxon>
        <taxon>Bacillota</taxon>
        <taxon>Clostridia</taxon>
        <taxon>Lachnospirales</taxon>
        <taxon>Lachnospiraceae</taxon>
        <taxon>Butyrivibrio</taxon>
    </lineage>
</organism>
<proteinExistence type="inferred from homology"/>
<dbReference type="GO" id="GO:0005886">
    <property type="term" value="C:plasma membrane"/>
    <property type="evidence" value="ECO:0007669"/>
    <property type="project" value="UniProtKB-SubCell"/>
</dbReference>
<dbReference type="Pfam" id="PF00528">
    <property type="entry name" value="BPD_transp_1"/>
    <property type="match status" value="1"/>
</dbReference>
<evidence type="ECO:0000256" key="3">
    <source>
        <dbReference type="ARBA" id="ARBA00022475"/>
    </source>
</evidence>
<sequence length="357" mass="40704">MIRHKDLTSEYRECIVERAPQNKWMDIEGAKPPKPVKEKKTYTKDQIKKELALYRKFIRDHQRKKRIDIIRIAIGTIICGFFAVLFLLPIVLTITNSFMASSEISSNYGAIFATTQTGGKVFVSKTVNLKFIPDIITLSQYYVALFKSPAYLFKFWNSVIYVVPIVVFQLAVSSLASYGFARYTGKVKGVIFFFYVIIMMMPYQVTLVPNYLVSDYLGILDTRWSIWLPGIFSPFAVYMLTKFMRRIPVSVLEAARIDGANEWSIFTDVAMPLCKGGIVSIAILIFIDYWNMVEQPIILLSDDYLHPLSVFLSKINSGEISLAFAIAVIYMVLPMLVFLYGEEYLIEGITYQGGVKG</sequence>
<dbReference type="InterPro" id="IPR035906">
    <property type="entry name" value="MetI-like_sf"/>
</dbReference>
<feature type="transmembrane region" description="Helical" evidence="7">
    <location>
        <begin position="224"/>
        <end position="244"/>
    </location>
</feature>
<dbReference type="PANTHER" id="PTHR43744">
    <property type="entry name" value="ABC TRANSPORTER PERMEASE PROTEIN MG189-RELATED-RELATED"/>
    <property type="match status" value="1"/>
</dbReference>
<evidence type="ECO:0000256" key="2">
    <source>
        <dbReference type="ARBA" id="ARBA00022448"/>
    </source>
</evidence>
<evidence type="ECO:0000256" key="5">
    <source>
        <dbReference type="ARBA" id="ARBA00022989"/>
    </source>
</evidence>
<dbReference type="Gene3D" id="1.10.3720.10">
    <property type="entry name" value="MetI-like"/>
    <property type="match status" value="1"/>
</dbReference>
<keyword evidence="3" id="KW-1003">Cell membrane</keyword>
<accession>A0A1H9LSE5</accession>
<dbReference type="eggNOG" id="COG0395">
    <property type="taxonomic scope" value="Bacteria"/>
</dbReference>
<evidence type="ECO:0000256" key="6">
    <source>
        <dbReference type="ARBA" id="ARBA00023136"/>
    </source>
</evidence>
<dbReference type="InterPro" id="IPR000515">
    <property type="entry name" value="MetI-like"/>
</dbReference>
<dbReference type="AlphaFoldDB" id="A0A1H9LSE5"/>
<dbReference type="RefSeq" id="WP_022758071.1">
    <property type="nucleotide sequence ID" value="NZ_FOGJ01000002.1"/>
</dbReference>
<feature type="transmembrane region" description="Helical" evidence="7">
    <location>
        <begin position="69"/>
        <end position="92"/>
    </location>
</feature>
<evidence type="ECO:0000313" key="9">
    <source>
        <dbReference type="EMBL" id="SER13763.1"/>
    </source>
</evidence>
<keyword evidence="5 7" id="KW-1133">Transmembrane helix</keyword>
<feature type="transmembrane region" description="Helical" evidence="7">
    <location>
        <begin position="192"/>
        <end position="212"/>
    </location>
</feature>
<protein>
    <submittedName>
        <fullName evidence="9">Carbohydrate ABC transporter membrane protein 2, CUT1 family</fullName>
    </submittedName>
</protein>